<dbReference type="SUPFAM" id="SSF53756">
    <property type="entry name" value="UDP-Glycosyltransferase/glycogen phosphorylase"/>
    <property type="match status" value="1"/>
</dbReference>
<evidence type="ECO:0000313" key="4">
    <source>
        <dbReference type="Proteomes" id="UP001501207"/>
    </source>
</evidence>
<dbReference type="CDD" id="cd03789">
    <property type="entry name" value="GT9_LPS_heptosyltransferase"/>
    <property type="match status" value="1"/>
</dbReference>
<organism evidence="3 4">
    <name type="scientific">Compostibacter hankyongensis</name>
    <dbReference type="NCBI Taxonomy" id="1007089"/>
    <lineage>
        <taxon>Bacteria</taxon>
        <taxon>Pseudomonadati</taxon>
        <taxon>Bacteroidota</taxon>
        <taxon>Chitinophagia</taxon>
        <taxon>Chitinophagales</taxon>
        <taxon>Chitinophagaceae</taxon>
        <taxon>Compostibacter</taxon>
    </lineage>
</organism>
<keyword evidence="2" id="KW-0808">Transferase</keyword>
<dbReference type="PANTHER" id="PTHR30160">
    <property type="entry name" value="TETRAACYLDISACCHARIDE 4'-KINASE-RELATED"/>
    <property type="match status" value="1"/>
</dbReference>
<dbReference type="Proteomes" id="UP001501207">
    <property type="component" value="Unassembled WGS sequence"/>
</dbReference>
<dbReference type="Pfam" id="PF01075">
    <property type="entry name" value="Glyco_transf_9"/>
    <property type="match status" value="1"/>
</dbReference>
<keyword evidence="4" id="KW-1185">Reference proteome</keyword>
<dbReference type="InterPro" id="IPR002201">
    <property type="entry name" value="Glyco_trans_9"/>
</dbReference>
<evidence type="ECO:0000256" key="1">
    <source>
        <dbReference type="ARBA" id="ARBA00022676"/>
    </source>
</evidence>
<accession>A0ABP8FW67</accession>
<dbReference type="EMBL" id="BAABFN010000005">
    <property type="protein sequence ID" value="GAA4312253.1"/>
    <property type="molecule type" value="Genomic_DNA"/>
</dbReference>
<name>A0ABP8FW67_9BACT</name>
<protein>
    <submittedName>
        <fullName evidence="3">Glycosyltransferase family 9 protein</fullName>
    </submittedName>
</protein>
<evidence type="ECO:0000313" key="3">
    <source>
        <dbReference type="EMBL" id="GAA4312253.1"/>
    </source>
</evidence>
<sequence length="376" mass="41387">MRKILYHSIMRRKKIAVLRANALGDFVFVLPALQALRETFPEAEIVYLGREMHRILLEDRPGPVDRVEVIPSYPGVGKPEDYFQDIEEIAEAELFFARMQAERFDIALQLHGGGQYSNPFVLRLGAELTIGLKSSAAPPLDVSVPYVTRFNEILRYLEVVSMLGAQTVHVAPEIVVTERDLEAASRAVTDPDGRPFAVLHPGASDPKRRWPPENFAQVADFLIGEGWQVYINGIAEEAGMAADIVSAMYHREWVEDLSGRLPLPALIGLLSQASLVISNDSGPLHLAHALQAPAIGIYWIGNLVTSMPATSRFHRPVISWTTSCPLCGKEGAMLESEDSNCRHNTSFMRSISVGEVKGAIGKLLNTGLYIPEPVPG</sequence>
<reference evidence="4" key="1">
    <citation type="journal article" date="2019" name="Int. J. Syst. Evol. Microbiol.">
        <title>The Global Catalogue of Microorganisms (GCM) 10K type strain sequencing project: providing services to taxonomists for standard genome sequencing and annotation.</title>
        <authorList>
            <consortium name="The Broad Institute Genomics Platform"/>
            <consortium name="The Broad Institute Genome Sequencing Center for Infectious Disease"/>
            <person name="Wu L."/>
            <person name="Ma J."/>
        </authorList>
    </citation>
    <scope>NUCLEOTIDE SEQUENCE [LARGE SCALE GENOMIC DNA]</scope>
    <source>
        <strain evidence="4">JCM 17664</strain>
    </source>
</reference>
<comment type="caution">
    <text evidence="3">The sequence shown here is derived from an EMBL/GenBank/DDBJ whole genome shotgun (WGS) entry which is preliminary data.</text>
</comment>
<evidence type="ECO:0000256" key="2">
    <source>
        <dbReference type="ARBA" id="ARBA00022679"/>
    </source>
</evidence>
<gene>
    <name evidence="3" type="ORF">GCM10023143_21830</name>
</gene>
<keyword evidence="1" id="KW-0328">Glycosyltransferase</keyword>
<proteinExistence type="predicted"/>
<dbReference type="Gene3D" id="3.40.50.2000">
    <property type="entry name" value="Glycogen Phosphorylase B"/>
    <property type="match status" value="2"/>
</dbReference>
<dbReference type="InterPro" id="IPR051199">
    <property type="entry name" value="LPS_LOS_Heptosyltrfase"/>
</dbReference>